<name>A0A8H4A6G6_GIGMA</name>
<comment type="caution">
    <text evidence="3">The sequence shown here is derived from an EMBL/GenBank/DDBJ whole genome shotgun (WGS) entry which is preliminary data.</text>
</comment>
<dbReference type="Proteomes" id="UP000439903">
    <property type="component" value="Unassembled WGS sequence"/>
</dbReference>
<gene>
    <name evidence="3" type="ORF">F8M41_005006</name>
</gene>
<feature type="region of interest" description="Disordered" evidence="2">
    <location>
        <begin position="1"/>
        <end position="34"/>
    </location>
</feature>
<dbReference type="EMBL" id="WTPW01001466">
    <property type="protein sequence ID" value="KAF0433674.1"/>
    <property type="molecule type" value="Genomic_DNA"/>
</dbReference>
<proteinExistence type="predicted"/>
<reference evidence="3 4" key="1">
    <citation type="journal article" date="2019" name="Environ. Microbiol.">
        <title>At the nexus of three kingdoms: the genome of the mycorrhizal fungus Gigaspora margarita provides insights into plant, endobacterial and fungal interactions.</title>
        <authorList>
            <person name="Venice F."/>
            <person name="Ghignone S."/>
            <person name="Salvioli di Fossalunga A."/>
            <person name="Amselem J."/>
            <person name="Novero M."/>
            <person name="Xianan X."/>
            <person name="Sedzielewska Toro K."/>
            <person name="Morin E."/>
            <person name="Lipzen A."/>
            <person name="Grigoriev I.V."/>
            <person name="Henrissat B."/>
            <person name="Martin F.M."/>
            <person name="Bonfante P."/>
        </authorList>
    </citation>
    <scope>NUCLEOTIDE SEQUENCE [LARGE SCALE GENOMIC DNA]</scope>
    <source>
        <strain evidence="3 4">BEG34</strain>
    </source>
</reference>
<dbReference type="AlphaFoldDB" id="A0A8H4A6G6"/>
<evidence type="ECO:0000256" key="1">
    <source>
        <dbReference type="SAM" id="Coils"/>
    </source>
</evidence>
<evidence type="ECO:0000313" key="4">
    <source>
        <dbReference type="Proteomes" id="UP000439903"/>
    </source>
</evidence>
<keyword evidence="1" id="KW-0175">Coiled coil</keyword>
<evidence type="ECO:0000256" key="2">
    <source>
        <dbReference type="SAM" id="MobiDB-lite"/>
    </source>
</evidence>
<accession>A0A8H4A6G6</accession>
<protein>
    <submittedName>
        <fullName evidence="3">Uncharacterized protein</fullName>
    </submittedName>
</protein>
<sequence length="216" mass="25210">MFQGMKIATKKSSKKDTSKKSNRGKASLEETRGSELTKSFSERFDYLGIGSSNTYKNSNTSESRTLAKIIENQGEILHQLQELNSKVRRLENQFKEIEEKMNNNFNFTNEKTFKEDIIKGATRILIEKSIYPTEDQIKSEVENYARANYKDNLRKFTSTQWNSYYMKNFHKLLLEKIRALRGTLTTKIKSSTFFIFGNLLELINNRASPETVLKWK</sequence>
<organism evidence="3 4">
    <name type="scientific">Gigaspora margarita</name>
    <dbReference type="NCBI Taxonomy" id="4874"/>
    <lineage>
        <taxon>Eukaryota</taxon>
        <taxon>Fungi</taxon>
        <taxon>Fungi incertae sedis</taxon>
        <taxon>Mucoromycota</taxon>
        <taxon>Glomeromycotina</taxon>
        <taxon>Glomeromycetes</taxon>
        <taxon>Diversisporales</taxon>
        <taxon>Gigasporaceae</taxon>
        <taxon>Gigaspora</taxon>
    </lineage>
</organism>
<evidence type="ECO:0000313" key="3">
    <source>
        <dbReference type="EMBL" id="KAF0433674.1"/>
    </source>
</evidence>
<keyword evidence="4" id="KW-1185">Reference proteome</keyword>
<feature type="coiled-coil region" evidence="1">
    <location>
        <begin position="73"/>
        <end position="100"/>
    </location>
</feature>